<sequence length="1261" mass="147802">MTNSKYEYISEIKQIFQQGDVKEITKILRDIEKKNLIILSKDDIPELFDYFNYSVIKQKKLLTVERLLFVLGFLDYNDSKFYKKIIKKLIEKGDQIENIINFLIEEYNLGILTIEELNSLPIMKLSLNPSDADIPKEIGYIISLEELQIDSEEDFGPIPDSIQNLINLKILDLGYANYLKTLPKTIVNLRNLKTLILPKWNNAFELPECITQMNWVENIEFQLYINDKSILFNLKDFFVIFNDAEIIFIYENLISLERQQYKDYKFSLDLMEFYVTKRNSTKNLDIKQKIEKLIFYLIKLNYKIIRNHGYAKYDIIKRTATLIGKKYSSFFKKWIKDSLKKEDTSKLSDYVVYKWLFLLTKVDFIDLLKDPQLNFYRQLLETQYEYYGFGKEVDDIIFEHIIGKLPTSEAQTLKDLKGKMKNSFLPVYERYFEGGVNAFEIRGQHIKGLFIHDSGLDHLPDSIGNLIYLERLNIEHTNLTHLPDTIGQLLNLKSIRISSCKLYMLPDTIGNILSLKILDLYDNQLKELPKSIVNLRSLTYLDISDNKFKVLPIFLADLVSLEEMHIIGNKIKNIHPSVRSYIDNDEIEEIVEERLKKARSKYSIRTDNQNNGIKIYSENYDLNRYYDLLIKIIDKTGDSEEKIQKEITKYIEENKGSVGVLNGIKKIGQDLGLEIVSEINEEAVIQSRKEMPNISDFESMNKLEDFINSKVPYKIKAKLVKEGELFQSKGEFKKAEELYKKALEIDSHDNHLIYDYCTVLIKVEKYDQGLFWNDKLVDEYPISEWDILTQKAYLFVKTKRSNDEILEILRELFEKWPSHIQIIIQDPRFNRIVALKTFKEMIKPTRIFTVNENIELKLEIGGIALYVGGKMSNWCSHLALINPYDKDYFNNIEERPEGYKGLTKEEEFWGLCSCLQGWAENMYNSELLHESLALSLLEELKKIGDPIAQQVYNKEIARIVKYGDFHTQEYLRREEYISKLSEEELLHGSLNSPDSEIMVELSKKTSRNYSVVGNFGTDDYRKGHLTKNYYYSLENGHVVELEIKLSSTYPEILANLRKLEHLNSLIIYIINTRQVKPIFNKIHSITKLEILTAGKVVLPDTFDAFPNLKTLRIRTAYDASVSFEKVPESICALQQLTWLDIYGVRLPELPSDIGNLENLEWLIIDNTGLESIPESIYELENLDIIRIENNPFRVPLEVKQMKYRFINEVYEKIKERDGVDLNILKSLVNLSDYKFDIAINNLEIRRKIYKEGTKFKVVKKN</sequence>
<evidence type="ECO:0000256" key="6">
    <source>
        <dbReference type="ARBA" id="ARBA00022763"/>
    </source>
</evidence>
<dbReference type="PROSITE" id="PS51450">
    <property type="entry name" value="LRR"/>
    <property type="match status" value="1"/>
</dbReference>
<evidence type="ECO:0000313" key="10">
    <source>
        <dbReference type="EMBL" id="KKN42221.1"/>
    </source>
</evidence>
<keyword evidence="5" id="KW-0677">Repeat</keyword>
<dbReference type="PROSITE" id="PS50005">
    <property type="entry name" value="TPR"/>
    <property type="match status" value="1"/>
</dbReference>
<dbReference type="GO" id="GO:0006281">
    <property type="term" value="P:DNA repair"/>
    <property type="evidence" value="ECO:0007669"/>
    <property type="project" value="UniProtKB-KW"/>
</dbReference>
<dbReference type="GO" id="GO:0006325">
    <property type="term" value="P:chromatin organization"/>
    <property type="evidence" value="ECO:0007669"/>
    <property type="project" value="UniProtKB-KW"/>
</dbReference>
<dbReference type="InterPro" id="IPR003591">
    <property type="entry name" value="Leu-rich_rpt_typical-subtyp"/>
</dbReference>
<proteinExistence type="inferred from homology"/>
<dbReference type="PANTHER" id="PTHR45752">
    <property type="entry name" value="LEUCINE-RICH REPEAT-CONTAINING"/>
    <property type="match status" value="1"/>
</dbReference>
<dbReference type="GO" id="GO:0005694">
    <property type="term" value="C:chromosome"/>
    <property type="evidence" value="ECO:0007669"/>
    <property type="project" value="UniProtKB-SubCell"/>
</dbReference>
<dbReference type="SUPFAM" id="SSF52058">
    <property type="entry name" value="L domain-like"/>
    <property type="match status" value="2"/>
</dbReference>
<dbReference type="InterPro" id="IPR019734">
    <property type="entry name" value="TPR_rpt"/>
</dbReference>
<evidence type="ECO:0000256" key="3">
    <source>
        <dbReference type="ARBA" id="ARBA00022454"/>
    </source>
</evidence>
<dbReference type="SUPFAM" id="SSF48452">
    <property type="entry name" value="TPR-like"/>
    <property type="match status" value="1"/>
</dbReference>
<organism evidence="10">
    <name type="scientific">marine sediment metagenome</name>
    <dbReference type="NCBI Taxonomy" id="412755"/>
    <lineage>
        <taxon>unclassified sequences</taxon>
        <taxon>metagenomes</taxon>
        <taxon>ecological metagenomes</taxon>
    </lineage>
</organism>
<dbReference type="AlphaFoldDB" id="A0A0F9SZB8"/>
<dbReference type="Pfam" id="PF23598">
    <property type="entry name" value="LRR_14"/>
    <property type="match status" value="2"/>
</dbReference>
<dbReference type="InterPro" id="IPR011990">
    <property type="entry name" value="TPR-like_helical_dom_sf"/>
</dbReference>
<name>A0A0F9SZB8_9ZZZZ</name>
<evidence type="ECO:0000256" key="2">
    <source>
        <dbReference type="ARBA" id="ARBA00010999"/>
    </source>
</evidence>
<evidence type="ECO:0000256" key="1">
    <source>
        <dbReference type="ARBA" id="ARBA00004286"/>
    </source>
</evidence>
<keyword evidence="8" id="KW-0234">DNA repair</keyword>
<dbReference type="InterPro" id="IPR050715">
    <property type="entry name" value="LRR-SigEffector_domain"/>
</dbReference>
<keyword evidence="3" id="KW-0158">Chromosome</keyword>
<feature type="domain" description="Disease resistance R13L4/SHOC-2-like LRR" evidence="9">
    <location>
        <begin position="1105"/>
        <end position="1202"/>
    </location>
</feature>
<evidence type="ECO:0000256" key="8">
    <source>
        <dbReference type="ARBA" id="ARBA00023204"/>
    </source>
</evidence>
<dbReference type="InterPro" id="IPR032675">
    <property type="entry name" value="LRR_dom_sf"/>
</dbReference>
<dbReference type="Gene3D" id="3.80.10.10">
    <property type="entry name" value="Ribonuclease Inhibitor"/>
    <property type="match status" value="3"/>
</dbReference>
<keyword evidence="6" id="KW-0227">DNA damage</keyword>
<dbReference type="InterPro" id="IPR055414">
    <property type="entry name" value="LRR_R13L4/SHOC2-like"/>
</dbReference>
<protein>
    <recommendedName>
        <fullName evidence="9">Disease resistance R13L4/SHOC-2-like LRR domain-containing protein</fullName>
    </recommendedName>
</protein>
<evidence type="ECO:0000259" key="9">
    <source>
        <dbReference type="Pfam" id="PF23598"/>
    </source>
</evidence>
<dbReference type="SMART" id="SM00364">
    <property type="entry name" value="LRR_BAC"/>
    <property type="match status" value="6"/>
</dbReference>
<dbReference type="InterPro" id="IPR001611">
    <property type="entry name" value="Leu-rich_rpt"/>
</dbReference>
<accession>A0A0F9SZB8</accession>
<evidence type="ECO:0000256" key="7">
    <source>
        <dbReference type="ARBA" id="ARBA00022853"/>
    </source>
</evidence>
<evidence type="ECO:0000256" key="4">
    <source>
        <dbReference type="ARBA" id="ARBA00022614"/>
    </source>
</evidence>
<comment type="caution">
    <text evidence="10">The sequence shown here is derived from an EMBL/GenBank/DDBJ whole genome shotgun (WGS) entry which is preliminary data.</text>
</comment>
<comment type="subcellular location">
    <subcellularLocation>
        <location evidence="1">Chromosome</location>
    </subcellularLocation>
</comment>
<reference evidence="10" key="1">
    <citation type="journal article" date="2015" name="Nature">
        <title>Complex archaea that bridge the gap between prokaryotes and eukaryotes.</title>
        <authorList>
            <person name="Spang A."/>
            <person name="Saw J.H."/>
            <person name="Jorgensen S.L."/>
            <person name="Zaremba-Niedzwiedzka K."/>
            <person name="Martijn J."/>
            <person name="Lind A.E."/>
            <person name="van Eijk R."/>
            <person name="Schleper C."/>
            <person name="Guy L."/>
            <person name="Ettema T.J."/>
        </authorList>
    </citation>
    <scope>NUCLEOTIDE SEQUENCE</scope>
</reference>
<gene>
    <name evidence="10" type="ORF">LCGC14_0715460</name>
</gene>
<evidence type="ECO:0000256" key="5">
    <source>
        <dbReference type="ARBA" id="ARBA00022737"/>
    </source>
</evidence>
<dbReference type="SUPFAM" id="SSF52047">
    <property type="entry name" value="RNI-like"/>
    <property type="match status" value="1"/>
</dbReference>
<feature type="domain" description="Disease resistance R13L4/SHOC-2-like LRR" evidence="9">
    <location>
        <begin position="486"/>
        <end position="569"/>
    </location>
</feature>
<keyword evidence="4" id="KW-0433">Leucine-rich repeat</keyword>
<dbReference type="PANTHER" id="PTHR45752:SF195">
    <property type="entry name" value="LEUCINE-RICH REPEAT (LRR) FAMILY PROTEIN-RELATED"/>
    <property type="match status" value="1"/>
</dbReference>
<keyword evidence="7" id="KW-0156">Chromatin regulator</keyword>
<dbReference type="Gene3D" id="1.25.40.10">
    <property type="entry name" value="Tetratricopeptide repeat domain"/>
    <property type="match status" value="1"/>
</dbReference>
<dbReference type="EMBL" id="LAZR01001595">
    <property type="protein sequence ID" value="KKN42221.1"/>
    <property type="molecule type" value="Genomic_DNA"/>
</dbReference>
<comment type="similarity">
    <text evidence="2">Belongs to the Tonsoku family.</text>
</comment>
<dbReference type="SMART" id="SM00369">
    <property type="entry name" value="LRR_TYP"/>
    <property type="match status" value="7"/>
</dbReference>